<sequence>MMFPAPRARSVWALLATGFLSATLLQATTAPPADAAPCFWLRYADEAPRRASAAADLATVCLIQQERAKRGLPPIPHTVSLRGQPPQPLPLAAQRHVEAAVTLKWWGPGKDPHTNPQTGSTVNSRIKDAGYCPGRTPSTGEIAYTGWGGQGTPRAAVNWWMNSPTHRDIILGTHWNNYGVATWPDAADKAGAGRSGAGTYVMNFGYCPR</sequence>
<dbReference type="EMBL" id="JBEZUR010000027">
    <property type="protein sequence ID" value="MEU3556081.1"/>
    <property type="molecule type" value="Genomic_DNA"/>
</dbReference>
<organism evidence="2 3">
    <name type="scientific">Streptomyces fragilis</name>
    <dbReference type="NCBI Taxonomy" id="67301"/>
    <lineage>
        <taxon>Bacteria</taxon>
        <taxon>Bacillati</taxon>
        <taxon>Actinomycetota</taxon>
        <taxon>Actinomycetes</taxon>
        <taxon>Kitasatosporales</taxon>
        <taxon>Streptomycetaceae</taxon>
        <taxon>Streptomyces</taxon>
    </lineage>
</organism>
<comment type="caution">
    <text evidence="2">The sequence shown here is derived from an EMBL/GenBank/DDBJ whole genome shotgun (WGS) entry which is preliminary data.</text>
</comment>
<dbReference type="RefSeq" id="WP_245967515.1">
    <property type="nucleotide sequence ID" value="NZ_BEVZ01000002.1"/>
</dbReference>
<proteinExistence type="predicted"/>
<dbReference type="Gene3D" id="3.40.33.10">
    <property type="entry name" value="CAP"/>
    <property type="match status" value="1"/>
</dbReference>
<name>A0ABV2YK47_9ACTN</name>
<keyword evidence="3" id="KW-1185">Reference proteome</keyword>
<keyword evidence="1" id="KW-0732">Signal</keyword>
<evidence type="ECO:0000256" key="1">
    <source>
        <dbReference type="SAM" id="SignalP"/>
    </source>
</evidence>
<dbReference type="PANTHER" id="PTHR31157:SF1">
    <property type="entry name" value="SCP DOMAIN-CONTAINING PROTEIN"/>
    <property type="match status" value="1"/>
</dbReference>
<protein>
    <submittedName>
        <fullName evidence="2">CAP domain-containing protein</fullName>
    </submittedName>
</protein>
<evidence type="ECO:0000313" key="3">
    <source>
        <dbReference type="Proteomes" id="UP001550850"/>
    </source>
</evidence>
<accession>A0ABV2YK47</accession>
<reference evidence="2 3" key="1">
    <citation type="submission" date="2024-06" db="EMBL/GenBank/DDBJ databases">
        <title>The Natural Products Discovery Center: Release of the First 8490 Sequenced Strains for Exploring Actinobacteria Biosynthetic Diversity.</title>
        <authorList>
            <person name="Kalkreuter E."/>
            <person name="Kautsar S.A."/>
            <person name="Yang D."/>
            <person name="Bader C.D."/>
            <person name="Teijaro C.N."/>
            <person name="Fluegel L."/>
            <person name="Davis C.M."/>
            <person name="Simpson J.R."/>
            <person name="Lauterbach L."/>
            <person name="Steele A.D."/>
            <person name="Gui C."/>
            <person name="Meng S."/>
            <person name="Li G."/>
            <person name="Viehrig K."/>
            <person name="Ye F."/>
            <person name="Su P."/>
            <person name="Kiefer A.F."/>
            <person name="Nichols A."/>
            <person name="Cepeda A.J."/>
            <person name="Yan W."/>
            <person name="Fan B."/>
            <person name="Jiang Y."/>
            <person name="Adhikari A."/>
            <person name="Zheng C.-J."/>
            <person name="Schuster L."/>
            <person name="Cowan T.M."/>
            <person name="Smanski M.J."/>
            <person name="Chevrette M.G."/>
            <person name="De Carvalho L.P.S."/>
            <person name="Shen B."/>
        </authorList>
    </citation>
    <scope>NUCLEOTIDE SEQUENCE [LARGE SCALE GENOMIC DNA]</scope>
    <source>
        <strain evidence="2 3">NPDC038104</strain>
    </source>
</reference>
<feature type="chain" id="PRO_5045139336" evidence="1">
    <location>
        <begin position="36"/>
        <end position="209"/>
    </location>
</feature>
<dbReference type="CDD" id="cd05379">
    <property type="entry name" value="CAP_bacterial"/>
    <property type="match status" value="1"/>
</dbReference>
<feature type="signal peptide" evidence="1">
    <location>
        <begin position="1"/>
        <end position="35"/>
    </location>
</feature>
<dbReference type="Proteomes" id="UP001550850">
    <property type="component" value="Unassembled WGS sequence"/>
</dbReference>
<gene>
    <name evidence="2" type="ORF">AB0E65_17960</name>
</gene>
<dbReference type="InterPro" id="IPR035940">
    <property type="entry name" value="CAP_sf"/>
</dbReference>
<dbReference type="PANTHER" id="PTHR31157">
    <property type="entry name" value="SCP DOMAIN-CONTAINING PROTEIN"/>
    <property type="match status" value="1"/>
</dbReference>
<evidence type="ECO:0000313" key="2">
    <source>
        <dbReference type="EMBL" id="MEU3556081.1"/>
    </source>
</evidence>